<evidence type="ECO:0000313" key="5">
    <source>
        <dbReference type="Proteomes" id="UP000256763"/>
    </source>
</evidence>
<accession>A0A3E0X437</accession>
<dbReference type="EMBL" id="NFZW01000001">
    <property type="protein sequence ID" value="RFA39612.1"/>
    <property type="molecule type" value="Genomic_DNA"/>
</dbReference>
<feature type="domain" description="Outer membrane protein beta-barrel" evidence="3">
    <location>
        <begin position="8"/>
        <end position="145"/>
    </location>
</feature>
<reference evidence="5" key="1">
    <citation type="submission" date="2017-05" db="EMBL/GenBank/DDBJ databases">
        <authorList>
            <person name="Sharma S."/>
            <person name="Sidhu C."/>
            <person name="Pinnaka A.K."/>
        </authorList>
    </citation>
    <scope>NUCLEOTIDE SEQUENCE [LARGE SCALE GENOMIC DNA]</scope>
    <source>
        <strain evidence="5">AK93</strain>
    </source>
</reference>
<dbReference type="SUPFAM" id="SSF56925">
    <property type="entry name" value="OMPA-like"/>
    <property type="match status" value="1"/>
</dbReference>
<evidence type="ECO:0000259" key="3">
    <source>
        <dbReference type="Pfam" id="PF13505"/>
    </source>
</evidence>
<proteinExistence type="predicted"/>
<keyword evidence="1 2" id="KW-0732">Signal</keyword>
<protein>
    <recommendedName>
        <fullName evidence="3">Outer membrane protein beta-barrel domain-containing protein</fullName>
    </recommendedName>
</protein>
<dbReference type="AlphaFoldDB" id="A0A3E0X437"/>
<gene>
    <name evidence="4" type="ORF">CAL65_02370</name>
</gene>
<dbReference type="InterPro" id="IPR027385">
    <property type="entry name" value="Beta-barrel_OMP"/>
</dbReference>
<keyword evidence="5" id="KW-1185">Reference proteome</keyword>
<dbReference type="InterPro" id="IPR011250">
    <property type="entry name" value="OMP/PagP_B-barrel"/>
</dbReference>
<evidence type="ECO:0000256" key="1">
    <source>
        <dbReference type="ARBA" id="ARBA00022729"/>
    </source>
</evidence>
<feature type="chain" id="PRO_5017667152" description="Outer membrane protein beta-barrel domain-containing protein" evidence="2">
    <location>
        <begin position="24"/>
        <end position="157"/>
    </location>
</feature>
<organism evidence="4 5">
    <name type="scientific">Alkalilimnicola ehrlichii</name>
    <dbReference type="NCBI Taxonomy" id="351052"/>
    <lineage>
        <taxon>Bacteria</taxon>
        <taxon>Pseudomonadati</taxon>
        <taxon>Pseudomonadota</taxon>
        <taxon>Gammaproteobacteria</taxon>
        <taxon>Chromatiales</taxon>
        <taxon>Ectothiorhodospiraceae</taxon>
        <taxon>Alkalilimnicola</taxon>
    </lineage>
</organism>
<dbReference type="OrthoDB" id="5799815at2"/>
<evidence type="ECO:0000313" key="4">
    <source>
        <dbReference type="EMBL" id="RFA39612.1"/>
    </source>
</evidence>
<sequence>MKKKSLAALLTCAALSTPATALAVQMTDFYAGGGITRNQLSGWDDATGFQFFGGYNLPVETGLVDLSVELGYADSGDFESNGQETNADGLWLTGVARYPVTPEFGILGRLGADFGDDDGLMFGIGAGYRVNVAFEIRGEYVVRDETDSLQANFVVHF</sequence>
<feature type="signal peptide" evidence="2">
    <location>
        <begin position="1"/>
        <end position="23"/>
    </location>
</feature>
<comment type="caution">
    <text evidence="4">The sequence shown here is derived from an EMBL/GenBank/DDBJ whole genome shotgun (WGS) entry which is preliminary data.</text>
</comment>
<dbReference type="RefSeq" id="WP_116300417.1">
    <property type="nucleotide sequence ID" value="NZ_NFZV01000001.1"/>
</dbReference>
<evidence type="ECO:0000256" key="2">
    <source>
        <dbReference type="SAM" id="SignalP"/>
    </source>
</evidence>
<dbReference type="Gene3D" id="2.40.160.20">
    <property type="match status" value="1"/>
</dbReference>
<dbReference type="Pfam" id="PF13505">
    <property type="entry name" value="OMP_b-brl"/>
    <property type="match status" value="1"/>
</dbReference>
<dbReference type="Proteomes" id="UP000256763">
    <property type="component" value="Unassembled WGS sequence"/>
</dbReference>
<name>A0A3E0X437_9GAMM</name>